<evidence type="ECO:0000259" key="7">
    <source>
        <dbReference type="Pfam" id="PF02016"/>
    </source>
</evidence>
<dbReference type="GO" id="GO:0008236">
    <property type="term" value="F:serine-type peptidase activity"/>
    <property type="evidence" value="ECO:0007669"/>
    <property type="project" value="UniProtKB-KW"/>
</dbReference>
<dbReference type="Gene3D" id="3.40.50.10740">
    <property type="entry name" value="Class I glutamine amidotransferase-like"/>
    <property type="match status" value="1"/>
</dbReference>
<feature type="active site" description="Charge relay system" evidence="6">
    <location>
        <position position="277"/>
    </location>
</feature>
<evidence type="ECO:0000256" key="6">
    <source>
        <dbReference type="PIRSR" id="PIRSR028757-1"/>
    </source>
</evidence>
<dbReference type="Gene3D" id="3.50.30.60">
    <property type="entry name" value="LD-carboxypeptidase A C-terminal domain-like"/>
    <property type="match status" value="1"/>
</dbReference>
<comment type="similarity">
    <text evidence="1">Belongs to the peptidase S66 family.</text>
</comment>
<dbReference type="EMBL" id="CP159289">
    <property type="protein sequence ID" value="XCH22596.1"/>
    <property type="molecule type" value="Genomic_DNA"/>
</dbReference>
<dbReference type="InterPro" id="IPR040449">
    <property type="entry name" value="Peptidase_S66_N"/>
</dbReference>
<sequence>MNPIQFPAFLQPGDRVGVVAPASIVKYEDVVPGIRLFTEQWGLEVVEGKTLRTSFNQFSASDDDRLADVQQMLDDPSIRAIIAARGGYGCSRIVDRLHFDKFVKVPKWIIGFSDLTAFLARTFRLGYASIHAPMAKTITCAGAELAAESLRQMLFGELPTYDVPAHPFNRAGHATAQVVGGNLCLLAHMIGSETEIDTDSKILFIEDINEYLYNLDRMMIQLKRSGKLDKLAGLIVGQFTDMKDNNSPVFGKDSYEIIREHVAGFDYPVCYDFPVGHVGDNRAIGVGMTAALSVSEKAVQLRFLSNSTVI</sequence>
<proteinExistence type="inferred from homology"/>
<organism evidence="9">
    <name type="scientific">Dyadobacter sp. 676</name>
    <dbReference type="NCBI Taxonomy" id="3088362"/>
    <lineage>
        <taxon>Bacteria</taxon>
        <taxon>Pseudomonadati</taxon>
        <taxon>Bacteroidota</taxon>
        <taxon>Cytophagia</taxon>
        <taxon>Cytophagales</taxon>
        <taxon>Spirosomataceae</taxon>
        <taxon>Dyadobacter</taxon>
    </lineage>
</organism>
<feature type="domain" description="LD-carboxypeptidase C-terminal" evidence="8">
    <location>
        <begin position="176"/>
        <end position="292"/>
    </location>
</feature>
<dbReference type="PANTHER" id="PTHR30237">
    <property type="entry name" value="MURAMOYLTETRAPEPTIDE CARBOXYPEPTIDASE"/>
    <property type="match status" value="1"/>
</dbReference>
<dbReference type="RefSeq" id="WP_353717924.1">
    <property type="nucleotide sequence ID" value="NZ_CP159289.1"/>
</dbReference>
<evidence type="ECO:0000313" key="9">
    <source>
        <dbReference type="EMBL" id="XCH22596.1"/>
    </source>
</evidence>
<evidence type="ECO:0000256" key="2">
    <source>
        <dbReference type="ARBA" id="ARBA00022645"/>
    </source>
</evidence>
<evidence type="ECO:0000256" key="4">
    <source>
        <dbReference type="ARBA" id="ARBA00022801"/>
    </source>
</evidence>
<keyword evidence="2" id="KW-0121">Carboxypeptidase</keyword>
<dbReference type="SUPFAM" id="SSF52317">
    <property type="entry name" value="Class I glutamine amidotransferase-like"/>
    <property type="match status" value="1"/>
</dbReference>
<evidence type="ECO:0000256" key="3">
    <source>
        <dbReference type="ARBA" id="ARBA00022670"/>
    </source>
</evidence>
<dbReference type="InterPro" id="IPR003507">
    <property type="entry name" value="S66_fam"/>
</dbReference>
<feature type="domain" description="LD-carboxypeptidase N-terminal" evidence="7">
    <location>
        <begin position="16"/>
        <end position="132"/>
    </location>
</feature>
<evidence type="ECO:0000259" key="8">
    <source>
        <dbReference type="Pfam" id="PF17676"/>
    </source>
</evidence>
<feature type="active site" description="Charge relay system" evidence="6">
    <location>
        <position position="206"/>
    </location>
</feature>
<dbReference type="CDD" id="cd07025">
    <property type="entry name" value="Peptidase_S66"/>
    <property type="match status" value="1"/>
</dbReference>
<keyword evidence="4" id="KW-0378">Hydrolase</keyword>
<dbReference type="SUPFAM" id="SSF141986">
    <property type="entry name" value="LD-carboxypeptidase A C-terminal domain-like"/>
    <property type="match status" value="1"/>
</dbReference>
<dbReference type="PANTHER" id="PTHR30237:SF2">
    <property type="entry name" value="MUREIN TETRAPEPTIDE CARBOXYPEPTIDASE"/>
    <property type="match status" value="1"/>
</dbReference>
<dbReference type="InterPro" id="IPR027461">
    <property type="entry name" value="Carboxypeptidase_A_C_sf"/>
</dbReference>
<dbReference type="InterPro" id="IPR029062">
    <property type="entry name" value="Class_I_gatase-like"/>
</dbReference>
<dbReference type="Pfam" id="PF17676">
    <property type="entry name" value="Peptidase_S66C"/>
    <property type="match status" value="1"/>
</dbReference>
<feature type="active site" description="Nucleophile" evidence="6">
    <location>
        <position position="113"/>
    </location>
</feature>
<dbReference type="PIRSF" id="PIRSF028757">
    <property type="entry name" value="LD-carboxypeptidase"/>
    <property type="match status" value="1"/>
</dbReference>
<accession>A0AAU8FGJ2</accession>
<evidence type="ECO:0000256" key="5">
    <source>
        <dbReference type="ARBA" id="ARBA00022825"/>
    </source>
</evidence>
<dbReference type="Pfam" id="PF02016">
    <property type="entry name" value="Peptidase_S66"/>
    <property type="match status" value="1"/>
</dbReference>
<dbReference type="InterPro" id="IPR040921">
    <property type="entry name" value="Peptidase_S66C"/>
</dbReference>
<gene>
    <name evidence="9" type="ORF">ABV298_19910</name>
</gene>
<reference evidence="9" key="1">
    <citation type="submission" date="2024-06" db="EMBL/GenBank/DDBJ databases">
        <title>Sequencing and assembly of the genome of Dyadobacter sp. strain 676, a symbiont of Cyamopsis tetragonoloba.</title>
        <authorList>
            <person name="Guro P."/>
            <person name="Sazanova A."/>
            <person name="Kuznetsova I."/>
            <person name="Belimov A."/>
            <person name="Safronova V."/>
        </authorList>
    </citation>
    <scope>NUCLEOTIDE SEQUENCE</scope>
    <source>
        <strain evidence="9">676</strain>
    </source>
</reference>
<dbReference type="InterPro" id="IPR027478">
    <property type="entry name" value="LdcA_N"/>
</dbReference>
<evidence type="ECO:0000256" key="1">
    <source>
        <dbReference type="ARBA" id="ARBA00010233"/>
    </source>
</evidence>
<dbReference type="AlphaFoldDB" id="A0AAU8FGJ2"/>
<dbReference type="GO" id="GO:0004180">
    <property type="term" value="F:carboxypeptidase activity"/>
    <property type="evidence" value="ECO:0007669"/>
    <property type="project" value="UniProtKB-KW"/>
</dbReference>
<keyword evidence="5" id="KW-0720">Serine protease</keyword>
<name>A0AAU8FGJ2_9BACT</name>
<keyword evidence="3" id="KW-0645">Protease</keyword>
<protein>
    <submittedName>
        <fullName evidence="9">LD-carboxypeptidase</fullName>
    </submittedName>
</protein>
<dbReference type="GO" id="GO:0006508">
    <property type="term" value="P:proteolysis"/>
    <property type="evidence" value="ECO:0007669"/>
    <property type="project" value="UniProtKB-KW"/>
</dbReference>